<comment type="caution">
    <text evidence="7">The sequence shown here is derived from an EMBL/GenBank/DDBJ whole genome shotgun (WGS) entry which is preliminary data.</text>
</comment>
<dbReference type="InterPro" id="IPR011598">
    <property type="entry name" value="bHLH_dom"/>
</dbReference>
<evidence type="ECO:0000256" key="5">
    <source>
        <dbReference type="SAM" id="MobiDB-lite"/>
    </source>
</evidence>
<dbReference type="Gramene" id="KVI08903">
    <property type="protein sequence ID" value="KVI08903"/>
    <property type="gene ID" value="Ccrd_012721"/>
</dbReference>
<dbReference type="Proteomes" id="UP000243975">
    <property type="component" value="Unassembled WGS sequence"/>
</dbReference>
<dbReference type="STRING" id="59895.A0A103YGZ4"/>
<accession>A0A103YGZ4</accession>
<dbReference type="PANTHER" id="PTHR45959:SF39">
    <property type="entry name" value="MYC-TYPE, BASIC HELIX-LOOP-HELIX (BHLH) DOMAIN-CONTAINING PROTEIN-RELATED"/>
    <property type="match status" value="1"/>
</dbReference>
<proteinExistence type="predicted"/>
<dbReference type="SMART" id="SM00353">
    <property type="entry name" value="HLH"/>
    <property type="match status" value="1"/>
</dbReference>
<sequence>MDIPSMVWLPELEMEEPSRSMKQHQQPCPYYSDSVDSFSSERFKGYPNMVTVNQSIQVSSINGDQDKQQDYRPTKSSPFSPSYGSLSNTFTISFGDPTSPQETNPYQFYRGSKLKYLDAVTPKEEKNLNDFLGSVEVTGRVRSTRRNHRQAQEHVLAERKRREKLAQRFISLSALLPGLKKMDKASVLEDASKYIVQLQTRVKELQETSVKGKDIIHESVVPIRRSKFSGRHEDNGASSSNDTNYLPSSSTYNPEIKARTSGSKILVRIFCGRSSALVLKTLAEMQRLHITIICCSVLPFSNTTQLITITAQMSDEMVITRKYIVKCLKLALSKFP</sequence>
<keyword evidence="4" id="KW-0539">Nucleus</keyword>
<feature type="compositionally biased region" description="Polar residues" evidence="5">
    <location>
        <begin position="236"/>
        <end position="250"/>
    </location>
</feature>
<keyword evidence="2" id="KW-0805">Transcription regulation</keyword>
<dbReference type="EMBL" id="LEKV01001079">
    <property type="protein sequence ID" value="KVI08903.1"/>
    <property type="molecule type" value="Genomic_DNA"/>
</dbReference>
<evidence type="ECO:0000256" key="4">
    <source>
        <dbReference type="ARBA" id="ARBA00023242"/>
    </source>
</evidence>
<evidence type="ECO:0000313" key="8">
    <source>
        <dbReference type="Proteomes" id="UP000243975"/>
    </source>
</evidence>
<protein>
    <submittedName>
        <fullName evidence="7">Myc-type, basic helix-loop-helix (BHLH) domain-containing protein</fullName>
    </submittedName>
</protein>
<dbReference type="OrthoDB" id="1523621at2759"/>
<dbReference type="PROSITE" id="PS50888">
    <property type="entry name" value="BHLH"/>
    <property type="match status" value="1"/>
</dbReference>
<dbReference type="InterPro" id="IPR052610">
    <property type="entry name" value="bHLH_transcription_regulator"/>
</dbReference>
<comment type="subcellular location">
    <subcellularLocation>
        <location evidence="1">Nucleus</location>
    </subcellularLocation>
</comment>
<keyword evidence="3" id="KW-0804">Transcription</keyword>
<evidence type="ECO:0000259" key="6">
    <source>
        <dbReference type="PROSITE" id="PS50888"/>
    </source>
</evidence>
<dbReference type="PANTHER" id="PTHR45959">
    <property type="entry name" value="BHLH TRANSCRIPTION FACTOR"/>
    <property type="match status" value="1"/>
</dbReference>
<dbReference type="GO" id="GO:0046983">
    <property type="term" value="F:protein dimerization activity"/>
    <property type="evidence" value="ECO:0007669"/>
    <property type="project" value="InterPro"/>
</dbReference>
<dbReference type="SUPFAM" id="SSF47459">
    <property type="entry name" value="HLH, helix-loop-helix DNA-binding domain"/>
    <property type="match status" value="1"/>
</dbReference>
<organism evidence="7 8">
    <name type="scientific">Cynara cardunculus var. scolymus</name>
    <name type="common">Globe artichoke</name>
    <name type="synonym">Cynara scolymus</name>
    <dbReference type="NCBI Taxonomy" id="59895"/>
    <lineage>
        <taxon>Eukaryota</taxon>
        <taxon>Viridiplantae</taxon>
        <taxon>Streptophyta</taxon>
        <taxon>Embryophyta</taxon>
        <taxon>Tracheophyta</taxon>
        <taxon>Spermatophyta</taxon>
        <taxon>Magnoliopsida</taxon>
        <taxon>eudicotyledons</taxon>
        <taxon>Gunneridae</taxon>
        <taxon>Pentapetalae</taxon>
        <taxon>asterids</taxon>
        <taxon>campanulids</taxon>
        <taxon>Asterales</taxon>
        <taxon>Asteraceae</taxon>
        <taxon>Carduoideae</taxon>
        <taxon>Cardueae</taxon>
        <taxon>Carduinae</taxon>
        <taxon>Cynara</taxon>
    </lineage>
</organism>
<feature type="compositionally biased region" description="Basic and acidic residues" evidence="5">
    <location>
        <begin position="64"/>
        <end position="73"/>
    </location>
</feature>
<name>A0A103YGZ4_CYNCS</name>
<dbReference type="InterPro" id="IPR036638">
    <property type="entry name" value="HLH_DNA-bd_sf"/>
</dbReference>
<gene>
    <name evidence="7" type="ORF">Ccrd_012721</name>
</gene>
<feature type="domain" description="BHLH" evidence="6">
    <location>
        <begin position="149"/>
        <end position="198"/>
    </location>
</feature>
<keyword evidence="8" id="KW-1185">Reference proteome</keyword>
<reference evidence="7 8" key="1">
    <citation type="journal article" date="2016" name="Sci. Rep.">
        <title>The genome sequence of the outbreeding globe artichoke constructed de novo incorporating a phase-aware low-pass sequencing strategy of F1 progeny.</title>
        <authorList>
            <person name="Scaglione D."/>
            <person name="Reyes-Chin-Wo S."/>
            <person name="Acquadro A."/>
            <person name="Froenicke L."/>
            <person name="Portis E."/>
            <person name="Beitel C."/>
            <person name="Tirone M."/>
            <person name="Mauro R."/>
            <person name="Lo Monaco A."/>
            <person name="Mauromicale G."/>
            <person name="Faccioli P."/>
            <person name="Cattivelli L."/>
            <person name="Rieseberg L."/>
            <person name="Michelmore R."/>
            <person name="Lanteri S."/>
        </authorList>
    </citation>
    <scope>NUCLEOTIDE SEQUENCE [LARGE SCALE GENOMIC DNA]</scope>
    <source>
        <strain evidence="7">2C</strain>
    </source>
</reference>
<dbReference type="OMA" id="DQQFVEP"/>
<feature type="region of interest" description="Disordered" evidence="5">
    <location>
        <begin position="60"/>
        <end position="83"/>
    </location>
</feature>
<evidence type="ECO:0000256" key="1">
    <source>
        <dbReference type="ARBA" id="ARBA00004123"/>
    </source>
</evidence>
<dbReference type="Pfam" id="PF00010">
    <property type="entry name" value="HLH"/>
    <property type="match status" value="1"/>
</dbReference>
<dbReference type="GO" id="GO:0005634">
    <property type="term" value="C:nucleus"/>
    <property type="evidence" value="ECO:0007669"/>
    <property type="project" value="UniProtKB-SubCell"/>
</dbReference>
<feature type="region of interest" description="Disordered" evidence="5">
    <location>
        <begin position="227"/>
        <end position="250"/>
    </location>
</feature>
<evidence type="ECO:0000256" key="2">
    <source>
        <dbReference type="ARBA" id="ARBA00023015"/>
    </source>
</evidence>
<evidence type="ECO:0000313" key="7">
    <source>
        <dbReference type="EMBL" id="KVI08903.1"/>
    </source>
</evidence>
<dbReference type="AlphaFoldDB" id="A0A103YGZ4"/>
<dbReference type="Gene3D" id="4.10.280.10">
    <property type="entry name" value="Helix-loop-helix DNA-binding domain"/>
    <property type="match status" value="1"/>
</dbReference>
<evidence type="ECO:0000256" key="3">
    <source>
        <dbReference type="ARBA" id="ARBA00023163"/>
    </source>
</evidence>